<reference evidence="1" key="1">
    <citation type="submission" date="2022-11" db="EMBL/GenBank/DDBJ databases">
        <authorList>
            <person name="Hyden B.L."/>
            <person name="Feng K."/>
            <person name="Yates T."/>
            <person name="Jawdy S."/>
            <person name="Smart L.B."/>
            <person name="Muchero W."/>
        </authorList>
    </citation>
    <scope>NUCLEOTIDE SEQUENCE</scope>
    <source>
        <tissue evidence="1">Shoot tip</tissue>
    </source>
</reference>
<proteinExistence type="predicted"/>
<gene>
    <name evidence="1" type="ORF">OIU79_012971</name>
</gene>
<dbReference type="Proteomes" id="UP001151532">
    <property type="component" value="Chromosome 6"/>
</dbReference>
<accession>A0A9Q0Q4U1</accession>
<dbReference type="AlphaFoldDB" id="A0A9Q0Q4U1"/>
<dbReference type="OrthoDB" id="1924787at2759"/>
<keyword evidence="2" id="KW-1185">Reference proteome</keyword>
<name>A0A9Q0Q4U1_SALPP</name>
<evidence type="ECO:0000313" key="1">
    <source>
        <dbReference type="EMBL" id="KAJ6699832.1"/>
    </source>
</evidence>
<reference evidence="1" key="2">
    <citation type="journal article" date="2023" name="Int. J. Mol. Sci.">
        <title>De Novo Assembly and Annotation of 11 Diverse Shrub Willow (Salix) Genomes Reveals Novel Gene Organization in Sex-Linked Regions.</title>
        <authorList>
            <person name="Hyden B."/>
            <person name="Feng K."/>
            <person name="Yates T.B."/>
            <person name="Jawdy S."/>
            <person name="Cereghino C."/>
            <person name="Smart L.B."/>
            <person name="Muchero W."/>
        </authorList>
    </citation>
    <scope>NUCLEOTIDE SEQUENCE</scope>
    <source>
        <tissue evidence="1">Shoot tip</tissue>
    </source>
</reference>
<comment type="caution">
    <text evidence="1">The sequence shown here is derived from an EMBL/GenBank/DDBJ whole genome shotgun (WGS) entry which is preliminary data.</text>
</comment>
<sequence length="86" mass="9815">MKTGFESIEDGLARARDAILRAIRSRNSSSYKKGSYIPRGVIYRNQDAFHQLSLELKFLSLHCACSNIFISSLDFTPLHTCFFPQQ</sequence>
<evidence type="ECO:0000313" key="2">
    <source>
        <dbReference type="Proteomes" id="UP001151532"/>
    </source>
</evidence>
<dbReference type="EMBL" id="JAPFFK010000017">
    <property type="protein sequence ID" value="KAJ6699832.1"/>
    <property type="molecule type" value="Genomic_DNA"/>
</dbReference>
<protein>
    <submittedName>
        <fullName evidence="1">EXOSTOSIN HEPARAN SULFATE GLYCOSYLTRANSFERASE -RELATED</fullName>
    </submittedName>
</protein>
<organism evidence="1 2">
    <name type="scientific">Salix purpurea</name>
    <name type="common">Purple osier willow</name>
    <dbReference type="NCBI Taxonomy" id="77065"/>
    <lineage>
        <taxon>Eukaryota</taxon>
        <taxon>Viridiplantae</taxon>
        <taxon>Streptophyta</taxon>
        <taxon>Embryophyta</taxon>
        <taxon>Tracheophyta</taxon>
        <taxon>Spermatophyta</taxon>
        <taxon>Magnoliopsida</taxon>
        <taxon>eudicotyledons</taxon>
        <taxon>Gunneridae</taxon>
        <taxon>Pentapetalae</taxon>
        <taxon>rosids</taxon>
        <taxon>fabids</taxon>
        <taxon>Malpighiales</taxon>
        <taxon>Salicaceae</taxon>
        <taxon>Saliceae</taxon>
        <taxon>Salix</taxon>
    </lineage>
</organism>